<dbReference type="Proteomes" id="UP000694580">
    <property type="component" value="Chromosome 4"/>
</dbReference>
<dbReference type="PANTHER" id="PTHR25464:SF1">
    <property type="entry name" value="E3 UBIQUITIN-PROTEIN LIGASE RNF152"/>
    <property type="match status" value="1"/>
</dbReference>
<dbReference type="GO" id="GO:0061630">
    <property type="term" value="F:ubiquitin protein ligase activity"/>
    <property type="evidence" value="ECO:0007669"/>
    <property type="project" value="UniProtKB-EC"/>
</dbReference>
<evidence type="ECO:0000256" key="7">
    <source>
        <dbReference type="ARBA" id="ARBA00022692"/>
    </source>
</evidence>
<dbReference type="PROSITE" id="PS50089">
    <property type="entry name" value="ZF_RING_2"/>
    <property type="match status" value="1"/>
</dbReference>
<keyword evidence="9 15" id="KW-0863">Zinc-finger</keyword>
<organism evidence="18 19">
    <name type="scientific">Denticeps clupeoides</name>
    <name type="common">denticle herring</name>
    <dbReference type="NCBI Taxonomy" id="299321"/>
    <lineage>
        <taxon>Eukaryota</taxon>
        <taxon>Metazoa</taxon>
        <taxon>Chordata</taxon>
        <taxon>Craniata</taxon>
        <taxon>Vertebrata</taxon>
        <taxon>Euteleostomi</taxon>
        <taxon>Actinopterygii</taxon>
        <taxon>Neopterygii</taxon>
        <taxon>Teleostei</taxon>
        <taxon>Clupei</taxon>
        <taxon>Clupeiformes</taxon>
        <taxon>Denticipitoidei</taxon>
        <taxon>Denticipitidae</taxon>
        <taxon>Denticeps</taxon>
    </lineage>
</organism>
<dbReference type="InterPro" id="IPR013083">
    <property type="entry name" value="Znf_RING/FYVE/PHD"/>
</dbReference>
<keyword evidence="11" id="KW-0862">Zinc</keyword>
<evidence type="ECO:0000256" key="14">
    <source>
        <dbReference type="ARBA" id="ARBA00023228"/>
    </source>
</evidence>
<keyword evidence="13 16" id="KW-0472">Membrane</keyword>
<keyword evidence="19" id="KW-1185">Reference proteome</keyword>
<evidence type="ECO:0000256" key="15">
    <source>
        <dbReference type="PROSITE-ProRule" id="PRU00175"/>
    </source>
</evidence>
<accession>A0AAY3ZZX8</accession>
<evidence type="ECO:0000256" key="3">
    <source>
        <dbReference type="ARBA" id="ARBA00004906"/>
    </source>
</evidence>
<evidence type="ECO:0000256" key="13">
    <source>
        <dbReference type="ARBA" id="ARBA00023136"/>
    </source>
</evidence>
<comment type="subcellular location">
    <subcellularLocation>
        <location evidence="2">Lysosome membrane</location>
        <topology evidence="2">Single-pass membrane protein</topology>
    </subcellularLocation>
</comment>
<evidence type="ECO:0000256" key="8">
    <source>
        <dbReference type="ARBA" id="ARBA00022723"/>
    </source>
</evidence>
<reference evidence="18" key="2">
    <citation type="submission" date="2025-08" db="UniProtKB">
        <authorList>
            <consortium name="Ensembl"/>
        </authorList>
    </citation>
    <scope>IDENTIFICATION</scope>
</reference>
<reference evidence="18" key="3">
    <citation type="submission" date="2025-09" db="UniProtKB">
        <authorList>
            <consortium name="Ensembl"/>
        </authorList>
    </citation>
    <scope>IDENTIFICATION</scope>
</reference>
<evidence type="ECO:0000256" key="4">
    <source>
        <dbReference type="ARBA" id="ARBA00007082"/>
    </source>
</evidence>
<sequence length="197" mass="22321">MKKLEKFLPWECQICCNRYSHQRALKPLGCQHVCCSACLTQIRKGQNKIRCPWCRCVTDLASGLSESQLSDDPRTITLQGNRNSPADFTHTVAHLPSHDDHLSLDNEVPLLWGEFMSTLRADGQLKDVTTVTVSHWGMLGSEERRGQMKEDGRAPKRSLWTNVCTMMLVAFLLFFLLGVILHNVFCVPKRFTIISCG</sequence>
<dbReference type="SUPFAM" id="SSF57850">
    <property type="entry name" value="RING/U-box"/>
    <property type="match status" value="1"/>
</dbReference>
<dbReference type="InterPro" id="IPR018957">
    <property type="entry name" value="Znf_C3HC4_RING-type"/>
</dbReference>
<keyword evidence="10" id="KW-0833">Ubl conjugation pathway</keyword>
<dbReference type="AlphaFoldDB" id="A0AAY3ZZX8"/>
<feature type="transmembrane region" description="Helical" evidence="16">
    <location>
        <begin position="159"/>
        <end position="181"/>
    </location>
</feature>
<keyword evidence="8" id="KW-0479">Metal-binding</keyword>
<evidence type="ECO:0000256" key="9">
    <source>
        <dbReference type="ARBA" id="ARBA00022771"/>
    </source>
</evidence>
<comment type="pathway">
    <text evidence="3">Protein modification; protein ubiquitination.</text>
</comment>
<dbReference type="EC" id="2.3.2.27" evidence="5"/>
<evidence type="ECO:0000256" key="5">
    <source>
        <dbReference type="ARBA" id="ARBA00012483"/>
    </source>
</evidence>
<evidence type="ECO:0000259" key="17">
    <source>
        <dbReference type="PROSITE" id="PS50089"/>
    </source>
</evidence>
<dbReference type="GO" id="GO:0005765">
    <property type="term" value="C:lysosomal membrane"/>
    <property type="evidence" value="ECO:0007669"/>
    <property type="project" value="UniProtKB-SubCell"/>
</dbReference>
<gene>
    <name evidence="18" type="primary">RNF152</name>
</gene>
<comment type="catalytic activity">
    <reaction evidence="1">
        <text>S-ubiquitinyl-[E2 ubiquitin-conjugating enzyme]-L-cysteine + [acceptor protein]-L-lysine = [E2 ubiquitin-conjugating enzyme]-L-cysteine + N(6)-ubiquitinyl-[acceptor protein]-L-lysine.</text>
        <dbReference type="EC" id="2.3.2.27"/>
    </reaction>
</comment>
<dbReference type="PANTHER" id="PTHR25464">
    <property type="entry name" value="TRIPARTITE MOTIF-CONTAINING PROTEIN 2-LIKE PROTEIN"/>
    <property type="match status" value="1"/>
</dbReference>
<evidence type="ECO:0000256" key="11">
    <source>
        <dbReference type="ARBA" id="ARBA00022833"/>
    </source>
</evidence>
<evidence type="ECO:0000256" key="6">
    <source>
        <dbReference type="ARBA" id="ARBA00022679"/>
    </source>
</evidence>
<keyword evidence="12 16" id="KW-1133">Transmembrane helix</keyword>
<dbReference type="Gene3D" id="3.30.40.10">
    <property type="entry name" value="Zinc/RING finger domain, C3HC4 (zinc finger)"/>
    <property type="match status" value="1"/>
</dbReference>
<name>A0AAY3ZZX8_9TELE</name>
<evidence type="ECO:0000256" key="10">
    <source>
        <dbReference type="ARBA" id="ARBA00022786"/>
    </source>
</evidence>
<evidence type="ECO:0000256" key="12">
    <source>
        <dbReference type="ARBA" id="ARBA00022989"/>
    </source>
</evidence>
<dbReference type="InterPro" id="IPR045744">
    <property type="entry name" value="RNF152_C"/>
</dbReference>
<evidence type="ECO:0000313" key="19">
    <source>
        <dbReference type="Proteomes" id="UP000694580"/>
    </source>
</evidence>
<keyword evidence="6" id="KW-0808">Transferase</keyword>
<keyword evidence="14" id="KW-0458">Lysosome</keyword>
<dbReference type="GO" id="GO:0008270">
    <property type="term" value="F:zinc ion binding"/>
    <property type="evidence" value="ECO:0007669"/>
    <property type="project" value="UniProtKB-KW"/>
</dbReference>
<evidence type="ECO:0000313" key="18">
    <source>
        <dbReference type="Ensembl" id="ENSDCDP00010002653.1"/>
    </source>
</evidence>
<protein>
    <recommendedName>
        <fullName evidence="5">RING-type E3 ubiquitin transferase</fullName>
        <ecNumber evidence="5">2.3.2.27</ecNumber>
    </recommendedName>
</protein>
<evidence type="ECO:0000256" key="16">
    <source>
        <dbReference type="SAM" id="Phobius"/>
    </source>
</evidence>
<comment type="similarity">
    <text evidence="4">Belongs to the RNF152 family.</text>
</comment>
<evidence type="ECO:0000256" key="1">
    <source>
        <dbReference type="ARBA" id="ARBA00000900"/>
    </source>
</evidence>
<dbReference type="GeneTree" id="ENSGT00990000208769"/>
<dbReference type="Pfam" id="PF19325">
    <property type="entry name" value="RNF152_C"/>
    <property type="match status" value="1"/>
</dbReference>
<evidence type="ECO:0000256" key="2">
    <source>
        <dbReference type="ARBA" id="ARBA00004363"/>
    </source>
</evidence>
<dbReference type="Ensembl" id="ENSDCDT00010002758.1">
    <property type="protein sequence ID" value="ENSDCDP00010002653.1"/>
    <property type="gene ID" value="ENSDCDG00010001276.1"/>
</dbReference>
<dbReference type="Pfam" id="PF00097">
    <property type="entry name" value="zf-C3HC4"/>
    <property type="match status" value="1"/>
</dbReference>
<dbReference type="InterPro" id="IPR001841">
    <property type="entry name" value="Znf_RING"/>
</dbReference>
<keyword evidence="7 16" id="KW-0812">Transmembrane</keyword>
<proteinExistence type="inferred from homology"/>
<feature type="domain" description="RING-type" evidence="17">
    <location>
        <begin position="12"/>
        <end position="55"/>
    </location>
</feature>
<reference evidence="18 19" key="1">
    <citation type="submission" date="2020-06" db="EMBL/GenBank/DDBJ databases">
        <authorList>
            <consortium name="Wellcome Sanger Institute Data Sharing"/>
        </authorList>
    </citation>
    <scope>NUCLEOTIDE SEQUENCE [LARGE SCALE GENOMIC DNA]</scope>
</reference>